<evidence type="ECO:0000256" key="2">
    <source>
        <dbReference type="SAM" id="Phobius"/>
    </source>
</evidence>
<feature type="transmembrane region" description="Helical" evidence="2">
    <location>
        <begin position="21"/>
        <end position="39"/>
    </location>
</feature>
<dbReference type="NCBIfam" id="TIGR04294">
    <property type="entry name" value="pre_pil_HX9DG"/>
    <property type="match status" value="1"/>
</dbReference>
<protein>
    <submittedName>
        <fullName evidence="4">Prepilin-type N-terminal cleavage/methylation domain-containing protein</fullName>
    </submittedName>
</protein>
<feature type="region of interest" description="Disordered" evidence="1">
    <location>
        <begin position="133"/>
        <end position="152"/>
    </location>
</feature>
<dbReference type="InterPro" id="IPR045584">
    <property type="entry name" value="Pilin-like"/>
</dbReference>
<dbReference type="Proteomes" id="UP000199518">
    <property type="component" value="Unassembled WGS sequence"/>
</dbReference>
<name>A0A1I3LQJ5_9PLAN</name>
<dbReference type="SUPFAM" id="SSF54523">
    <property type="entry name" value="Pili subunits"/>
    <property type="match status" value="1"/>
</dbReference>
<organism evidence="4 5">
    <name type="scientific">Planctomicrobium piriforme</name>
    <dbReference type="NCBI Taxonomy" id="1576369"/>
    <lineage>
        <taxon>Bacteria</taxon>
        <taxon>Pseudomonadati</taxon>
        <taxon>Planctomycetota</taxon>
        <taxon>Planctomycetia</taxon>
        <taxon>Planctomycetales</taxon>
        <taxon>Planctomycetaceae</taxon>
        <taxon>Planctomicrobium</taxon>
    </lineage>
</organism>
<evidence type="ECO:0000259" key="3">
    <source>
        <dbReference type="Pfam" id="PF07596"/>
    </source>
</evidence>
<dbReference type="STRING" id="1576369.SAMN05421753_11337"/>
<feature type="domain" description="DUF1559" evidence="3">
    <location>
        <begin position="40"/>
        <end position="329"/>
    </location>
</feature>
<dbReference type="Pfam" id="PF07963">
    <property type="entry name" value="N_methyl"/>
    <property type="match status" value="1"/>
</dbReference>
<dbReference type="NCBIfam" id="TIGR02532">
    <property type="entry name" value="IV_pilin_GFxxxE"/>
    <property type="match status" value="1"/>
</dbReference>
<keyword evidence="5" id="KW-1185">Reference proteome</keyword>
<proteinExistence type="predicted"/>
<dbReference type="Pfam" id="PF07596">
    <property type="entry name" value="SBP_bac_10"/>
    <property type="match status" value="1"/>
</dbReference>
<keyword evidence="2" id="KW-0472">Membrane</keyword>
<dbReference type="Gene3D" id="3.30.700.10">
    <property type="entry name" value="Glycoprotein, Type 4 Pilin"/>
    <property type="match status" value="1"/>
</dbReference>
<keyword evidence="2" id="KW-0812">Transmembrane</keyword>
<dbReference type="EMBL" id="FOQD01000013">
    <property type="protein sequence ID" value="SFI87018.1"/>
    <property type="molecule type" value="Genomic_DNA"/>
</dbReference>
<evidence type="ECO:0000256" key="1">
    <source>
        <dbReference type="SAM" id="MobiDB-lite"/>
    </source>
</evidence>
<dbReference type="AlphaFoldDB" id="A0A1I3LQJ5"/>
<feature type="compositionally biased region" description="Polar residues" evidence="1">
    <location>
        <begin position="138"/>
        <end position="152"/>
    </location>
</feature>
<dbReference type="PANTHER" id="PTHR30093:SF2">
    <property type="entry name" value="TYPE II SECRETION SYSTEM PROTEIN H"/>
    <property type="match status" value="1"/>
</dbReference>
<dbReference type="RefSeq" id="WP_092052209.1">
    <property type="nucleotide sequence ID" value="NZ_FOQD01000013.1"/>
</dbReference>
<evidence type="ECO:0000313" key="4">
    <source>
        <dbReference type="EMBL" id="SFI87018.1"/>
    </source>
</evidence>
<accession>A0A1I3LQJ5</accession>
<sequence length="347" mass="36878">MAGNRVDVVRVRARGFTLIELLVVIAIIAILIALLLPAVQQAREAARRSQCKNNLKQVGLAIANYESSHRVFPTARLQTATTDWHSWTAMILPYLDQTNVYNIYDTNKVWNDPVNAVAVATIISVYKCPSSPEDAPDLNSTNTPQPAAGSYTATGSVSNKYYLALGDSNTSGDPKYNPMADKNNKLGTTMRQGVLSKPNDDSTNCRVTYAKITDGASNTTTIIESDGVPYAYGTNKQKFAPGALTGKANLADYVSSSGVYLYTGGTGWADTGRVSGVQGCSADGTARAGTPLKPINGCNDSEGYSFHTGGVHAAMADGAVRFISENIDARNWAALITRGGGETLGEF</sequence>
<keyword evidence="2" id="KW-1133">Transmembrane helix</keyword>
<gene>
    <name evidence="4" type="ORF">SAMN05421753_11337</name>
</gene>
<evidence type="ECO:0000313" key="5">
    <source>
        <dbReference type="Proteomes" id="UP000199518"/>
    </source>
</evidence>
<reference evidence="5" key="1">
    <citation type="submission" date="2016-10" db="EMBL/GenBank/DDBJ databases">
        <authorList>
            <person name="Varghese N."/>
            <person name="Submissions S."/>
        </authorList>
    </citation>
    <scope>NUCLEOTIDE SEQUENCE [LARGE SCALE GENOMIC DNA]</scope>
    <source>
        <strain evidence="5">DSM 26348</strain>
    </source>
</reference>
<dbReference type="PROSITE" id="PS00409">
    <property type="entry name" value="PROKAR_NTER_METHYL"/>
    <property type="match status" value="1"/>
</dbReference>
<dbReference type="OrthoDB" id="212259at2"/>
<dbReference type="InterPro" id="IPR011453">
    <property type="entry name" value="DUF1559"/>
</dbReference>
<dbReference type="InterPro" id="IPR027558">
    <property type="entry name" value="Pre_pil_HX9DG_C"/>
</dbReference>
<dbReference type="PANTHER" id="PTHR30093">
    <property type="entry name" value="GENERAL SECRETION PATHWAY PROTEIN G"/>
    <property type="match status" value="1"/>
</dbReference>
<dbReference type="InterPro" id="IPR012902">
    <property type="entry name" value="N_methyl_site"/>
</dbReference>